<proteinExistence type="inferred from homology"/>
<feature type="binding site" evidence="14">
    <location>
        <position position="337"/>
    </location>
    <ligand>
        <name>L-glutamate</name>
        <dbReference type="ChEBI" id="CHEBI:29985"/>
    </ligand>
</feature>
<dbReference type="PROSITE" id="PS51987">
    <property type="entry name" value="GS_CATALYTIC"/>
    <property type="match status" value="1"/>
</dbReference>
<dbReference type="GO" id="GO:0005737">
    <property type="term" value="C:cytoplasm"/>
    <property type="evidence" value="ECO:0007669"/>
    <property type="project" value="UniProtKB-SubCell"/>
</dbReference>
<evidence type="ECO:0000259" key="22">
    <source>
        <dbReference type="PROSITE" id="PS51987"/>
    </source>
</evidence>
<feature type="binding site" evidence="16">
    <location>
        <position position="136"/>
    </location>
    <ligand>
        <name>Mg(2+)</name>
        <dbReference type="ChEBI" id="CHEBI:18420"/>
        <label>1</label>
    </ligand>
</feature>
<name>A0A239U5D1_9STAP</name>
<dbReference type="RefSeq" id="WP_095105505.1">
    <property type="nucleotide sequence ID" value="NZ_BKAR01000001.1"/>
</dbReference>
<feature type="binding site" evidence="14">
    <location>
        <position position="306"/>
    </location>
    <ligand>
        <name>L-glutamate</name>
        <dbReference type="ChEBI" id="CHEBI:29985"/>
    </ligand>
</feature>
<feature type="domain" description="GS beta-grasp" evidence="21">
    <location>
        <begin position="18"/>
        <end position="103"/>
    </location>
</feature>
<gene>
    <name evidence="23" type="primary">glnA</name>
    <name evidence="23" type="ORF">SPI02_01580</name>
</gene>
<dbReference type="GO" id="GO:0004356">
    <property type="term" value="F:glutamine synthetase activity"/>
    <property type="evidence" value="ECO:0007669"/>
    <property type="project" value="UniProtKB-EC"/>
</dbReference>
<feature type="binding site" evidence="14">
    <location>
        <begin position="242"/>
        <end position="243"/>
    </location>
    <ligand>
        <name>L-glutamate</name>
        <dbReference type="ChEBI" id="CHEBI:29985"/>
    </ligand>
</feature>
<dbReference type="OrthoDB" id="9807095at2"/>
<dbReference type="PANTHER" id="PTHR43785:SF12">
    <property type="entry name" value="TYPE-1 GLUTAMINE SYNTHETASE 2"/>
    <property type="match status" value="1"/>
</dbReference>
<dbReference type="AlphaFoldDB" id="A0A239U5D1"/>
<comment type="subcellular location">
    <subcellularLocation>
        <location evidence="2">Cytoplasm</location>
    </subcellularLocation>
</comment>
<comment type="catalytic activity">
    <reaction evidence="13 20">
        <text>L-glutamate + NH4(+) + ATP = L-glutamine + ADP + phosphate + H(+)</text>
        <dbReference type="Rhea" id="RHEA:16169"/>
        <dbReference type="ChEBI" id="CHEBI:15378"/>
        <dbReference type="ChEBI" id="CHEBI:28938"/>
        <dbReference type="ChEBI" id="CHEBI:29985"/>
        <dbReference type="ChEBI" id="CHEBI:30616"/>
        <dbReference type="ChEBI" id="CHEBI:43474"/>
        <dbReference type="ChEBI" id="CHEBI:58359"/>
        <dbReference type="ChEBI" id="CHEBI:456216"/>
        <dbReference type="EC" id="6.3.1.2"/>
    </reaction>
</comment>
<evidence type="ECO:0000256" key="16">
    <source>
        <dbReference type="PIRSR" id="PIRSR604809-3"/>
    </source>
</evidence>
<evidence type="ECO:0000256" key="8">
    <source>
        <dbReference type="ARBA" id="ARBA00022598"/>
    </source>
</evidence>
<evidence type="ECO:0000256" key="14">
    <source>
        <dbReference type="PIRSR" id="PIRSR604809-1"/>
    </source>
</evidence>
<dbReference type="InterPro" id="IPR008146">
    <property type="entry name" value="Gln_synth_cat_dom"/>
</dbReference>
<evidence type="ECO:0000256" key="2">
    <source>
        <dbReference type="ARBA" id="ARBA00004496"/>
    </source>
</evidence>
<feature type="binding site" evidence="16">
    <location>
        <position position="134"/>
    </location>
    <ligand>
        <name>Mg(2+)</name>
        <dbReference type="ChEBI" id="CHEBI:18420"/>
        <label>1</label>
    </ligand>
</feature>
<dbReference type="InterPro" id="IPR027302">
    <property type="entry name" value="Gln_synth_N_conserv_site"/>
</dbReference>
<keyword evidence="12 16" id="KW-0460">Magnesium</keyword>
<keyword evidence="8 20" id="KW-0436">Ligase</keyword>
<keyword evidence="7" id="KW-0963">Cytoplasm</keyword>
<comment type="subunit">
    <text evidence="4">Oligomer of 12 subunits arranged in the form of two hexagons. In its feedback-inhibited form, interacts with TnrA in order to block its DNA-binding activity.</text>
</comment>
<comment type="caution">
    <text evidence="23">The sequence shown here is derived from an EMBL/GenBank/DDBJ whole genome shotgun (WGS) entry which is preliminary data.</text>
</comment>
<feature type="binding site" evidence="15">
    <location>
        <position position="186"/>
    </location>
    <ligand>
        <name>ATP</name>
        <dbReference type="ChEBI" id="CHEBI:30616"/>
    </ligand>
</feature>
<evidence type="ECO:0000256" key="12">
    <source>
        <dbReference type="ARBA" id="ARBA00022842"/>
    </source>
</evidence>
<evidence type="ECO:0000256" key="13">
    <source>
        <dbReference type="ARBA" id="ARBA00049436"/>
    </source>
</evidence>
<dbReference type="Gene3D" id="3.30.590.10">
    <property type="entry name" value="Glutamine synthetase/guanido kinase, catalytic domain"/>
    <property type="match status" value="1"/>
</dbReference>
<dbReference type="Pfam" id="PF03951">
    <property type="entry name" value="Gln-synt_N"/>
    <property type="match status" value="1"/>
</dbReference>
<feature type="binding site" evidence="15">
    <location>
        <position position="318"/>
    </location>
    <ligand>
        <name>ATP</name>
        <dbReference type="ChEBI" id="CHEBI:30616"/>
    </ligand>
</feature>
<feature type="binding site" evidence="16">
    <location>
        <position position="198"/>
    </location>
    <ligand>
        <name>Mg(2+)</name>
        <dbReference type="ChEBI" id="CHEBI:18420"/>
        <label>1</label>
    </ligand>
</feature>
<dbReference type="PROSITE" id="PS51986">
    <property type="entry name" value="GS_BETA_GRASP"/>
    <property type="match status" value="1"/>
</dbReference>
<evidence type="ECO:0000259" key="21">
    <source>
        <dbReference type="PROSITE" id="PS51986"/>
    </source>
</evidence>
<dbReference type="GO" id="GO:0005524">
    <property type="term" value="F:ATP binding"/>
    <property type="evidence" value="ECO:0007669"/>
    <property type="project" value="UniProtKB-KW"/>
</dbReference>
<evidence type="ECO:0000256" key="7">
    <source>
        <dbReference type="ARBA" id="ARBA00022490"/>
    </source>
</evidence>
<dbReference type="FunFam" id="3.30.590.10:FF:000003">
    <property type="entry name" value="Glutamine synthetase 2"/>
    <property type="match status" value="1"/>
</dbReference>
<dbReference type="PANTHER" id="PTHR43785">
    <property type="entry name" value="GAMMA-GLUTAMYLPUTRESCINE SYNTHETASE"/>
    <property type="match status" value="1"/>
</dbReference>
<dbReference type="Proteomes" id="UP000321736">
    <property type="component" value="Unassembled WGS sequence"/>
</dbReference>
<dbReference type="PROSITE" id="PS00180">
    <property type="entry name" value="GLNA_1"/>
    <property type="match status" value="1"/>
</dbReference>
<keyword evidence="24" id="KW-1185">Reference proteome</keyword>
<dbReference type="EMBL" id="BKAR01000001">
    <property type="protein sequence ID" value="GEP83573.1"/>
    <property type="molecule type" value="Genomic_DNA"/>
</dbReference>
<feature type="domain" description="GS catalytic" evidence="22">
    <location>
        <begin position="110"/>
        <end position="446"/>
    </location>
</feature>
<protein>
    <recommendedName>
        <fullName evidence="6 20">Glutamine synthetase</fullName>
        <ecNumber evidence="5 20">6.3.1.2</ecNumber>
    </recommendedName>
</protein>
<dbReference type="Pfam" id="PF00120">
    <property type="entry name" value="Gln-synt_C"/>
    <property type="match status" value="1"/>
</dbReference>
<evidence type="ECO:0000256" key="20">
    <source>
        <dbReference type="RuleBase" id="RU004356"/>
    </source>
</evidence>
<sequence length="446" mass="50925">MPKRSFTKEDIRKFATEENVRYLRLQFTDILGTIKNVEVPVSQLEKVLDNEMMFDGSSIEGFVRIEESDMYLYPDLDTWVIFPWTAGQGKVARLICDVYTTDGEPFAGDPRNNLKRILREMEDLGFTDFNLGPEPEFFLFKLDDKGEPTLELNDHGGYFDLAPTDLGENCRRDIVLELEDMGFDIEASHHEVAPGQHEIDFKYADAVTACDNIQTFKLVVKTIARKHNLHATFMPKPLFGVNGSGMHFNVSLFKGKENAFYDPDGKEQMTEEAYQFIAGILKNARGFTAVCNPLVNSYKRLVPGYEAPCYIAWSGKNRSPLVRVPTSRGLSTRVEVRSVDPAANPYMALAAILEAGLDGIKNKMKVPEPVNQNIYEMNRDERESIGIEDLPSTLYTALKAMRDNKAIKDALGSHIYNQFINSKSIEWDYYRTQVSEWEREQYMKLY</sequence>
<evidence type="ECO:0000256" key="17">
    <source>
        <dbReference type="PIRSR" id="PIRSR604809-50"/>
    </source>
</evidence>
<dbReference type="NCBIfam" id="TIGR00653">
    <property type="entry name" value="GlnA"/>
    <property type="match status" value="1"/>
</dbReference>
<comment type="function">
    <text evidence="1">Glutamine synthetase (GS) is an unusual multitasking protein that functions as an enzyme, a transcription coregulator, and a chaperone in ammonium assimilation and in the regulation of genes involved in nitrogen metabolism. It catalyzes the ATP-dependent biosynthesis of glutamine from glutamate and ammonia. Feedback-inhibited GlnA also interacts with and regulates the activity of the transcriptional regulator TnrA. During nitrogen limitation, TnrA is in its DNA-binding active state and turns on the transcription of genes required for nitrogen assimilation. Under conditions of nitrogen excess, feedback-inhibited GlnA forms a stable complex with TnrA, which inhibits its DNA-binding activity. In contrast, feedback-inhibited GlnA acts as a chaperone to stabilize the DNA-binding activity of GlnR, which represses the transcription of nitrogen assimilation genes.</text>
</comment>
<dbReference type="PROSITE" id="PS00181">
    <property type="entry name" value="GLNA_ATP"/>
    <property type="match status" value="1"/>
</dbReference>
<feature type="binding site" evidence="16">
    <location>
        <position position="335"/>
    </location>
    <ligand>
        <name>Mg(2+)</name>
        <dbReference type="ChEBI" id="CHEBI:18420"/>
        <label>1</label>
    </ligand>
</feature>
<dbReference type="SMART" id="SM01230">
    <property type="entry name" value="Gln-synt_C"/>
    <property type="match status" value="1"/>
</dbReference>
<evidence type="ECO:0000256" key="10">
    <source>
        <dbReference type="ARBA" id="ARBA00022741"/>
    </source>
</evidence>
<evidence type="ECO:0000256" key="3">
    <source>
        <dbReference type="ARBA" id="ARBA00009897"/>
    </source>
</evidence>
<comment type="similarity">
    <text evidence="3 18 19">Belongs to the glutamine synthetase family.</text>
</comment>
<dbReference type="SUPFAM" id="SSF54368">
    <property type="entry name" value="Glutamine synthetase, N-terminal domain"/>
    <property type="match status" value="1"/>
</dbReference>
<evidence type="ECO:0000313" key="23">
    <source>
        <dbReference type="EMBL" id="GEP83573.1"/>
    </source>
</evidence>
<dbReference type="FunFam" id="3.10.20.70:FF:000005">
    <property type="entry name" value="Glutamine synthetase"/>
    <property type="match status" value="1"/>
</dbReference>
<feature type="binding site" evidence="14">
    <location>
        <position position="300"/>
    </location>
    <ligand>
        <name>L-glutamate</name>
        <dbReference type="ChEBI" id="CHEBI:29985"/>
    </ligand>
</feature>
<dbReference type="EC" id="6.3.1.2" evidence="5 20"/>
<feature type="binding site" evidence="15">
    <location>
        <begin position="201"/>
        <end position="203"/>
    </location>
    <ligand>
        <name>ATP</name>
        <dbReference type="ChEBI" id="CHEBI:30616"/>
    </ligand>
</feature>
<evidence type="ECO:0000313" key="24">
    <source>
        <dbReference type="Proteomes" id="UP000321736"/>
    </source>
</evidence>
<keyword evidence="11 15" id="KW-0067">ATP-binding</keyword>
<dbReference type="InterPro" id="IPR004809">
    <property type="entry name" value="Gln_synth_I"/>
</dbReference>
<feature type="modified residue" description="O-AMP-tyrosine" evidence="17">
    <location>
        <position position="375"/>
    </location>
</feature>
<keyword evidence="17" id="KW-0597">Phosphoprotein</keyword>
<feature type="binding site" evidence="16">
    <location>
        <position position="247"/>
    </location>
    <ligand>
        <name>Mg(2+)</name>
        <dbReference type="ChEBI" id="CHEBI:18420"/>
        <label>1</label>
    </ligand>
</feature>
<dbReference type="InterPro" id="IPR008147">
    <property type="entry name" value="Gln_synt_N"/>
</dbReference>
<evidence type="ECO:0000256" key="11">
    <source>
        <dbReference type="ARBA" id="ARBA00022840"/>
    </source>
</evidence>
<dbReference type="GO" id="GO:0046872">
    <property type="term" value="F:metal ion binding"/>
    <property type="evidence" value="ECO:0007669"/>
    <property type="project" value="UniProtKB-KW"/>
</dbReference>
<evidence type="ECO:0000256" key="5">
    <source>
        <dbReference type="ARBA" id="ARBA00012937"/>
    </source>
</evidence>
<evidence type="ECO:0000256" key="9">
    <source>
        <dbReference type="ARBA" id="ARBA00022723"/>
    </source>
</evidence>
<accession>A0A239U5D1</accession>
<dbReference type="InterPro" id="IPR036651">
    <property type="entry name" value="Gln_synt_N_sf"/>
</dbReference>
<dbReference type="SUPFAM" id="SSF55931">
    <property type="entry name" value="Glutamine synthetase/guanido kinase"/>
    <property type="match status" value="1"/>
</dbReference>
<dbReference type="InterPro" id="IPR027303">
    <property type="entry name" value="Gln_synth_gly_rich_site"/>
</dbReference>
<keyword evidence="10 15" id="KW-0547">Nucleotide-binding</keyword>
<evidence type="ECO:0000256" key="18">
    <source>
        <dbReference type="PROSITE-ProRule" id="PRU01330"/>
    </source>
</evidence>
<dbReference type="GO" id="GO:0006542">
    <property type="term" value="P:glutamine biosynthetic process"/>
    <property type="evidence" value="ECO:0007669"/>
    <property type="project" value="InterPro"/>
</dbReference>
<evidence type="ECO:0000256" key="6">
    <source>
        <dbReference type="ARBA" id="ARBA00021364"/>
    </source>
</evidence>
<reference evidence="23 24" key="1">
    <citation type="submission" date="2019-07" db="EMBL/GenBank/DDBJ databases">
        <title>Whole genome shotgun sequence of Staphylococcus piscifermentans NBRC 109625.</title>
        <authorList>
            <person name="Hosoyama A."/>
            <person name="Uohara A."/>
            <person name="Ohji S."/>
            <person name="Ichikawa N."/>
        </authorList>
    </citation>
    <scope>NUCLEOTIDE SEQUENCE [LARGE SCALE GENOMIC DNA]</scope>
    <source>
        <strain evidence="23 24">NBRC 109625</strain>
    </source>
</reference>
<evidence type="ECO:0000256" key="19">
    <source>
        <dbReference type="RuleBase" id="RU000384"/>
    </source>
</evidence>
<keyword evidence="9 16" id="KW-0479">Metal-binding</keyword>
<evidence type="ECO:0000256" key="4">
    <source>
        <dbReference type="ARBA" id="ARBA00011201"/>
    </source>
</evidence>
<feature type="binding site" evidence="16">
    <location>
        <position position="191"/>
    </location>
    <ligand>
        <name>Mg(2+)</name>
        <dbReference type="ChEBI" id="CHEBI:18420"/>
        <label>1</label>
    </ligand>
</feature>
<organism evidence="23 24">
    <name type="scientific">Staphylococcus piscifermentans</name>
    <dbReference type="NCBI Taxonomy" id="70258"/>
    <lineage>
        <taxon>Bacteria</taxon>
        <taxon>Bacillati</taxon>
        <taxon>Bacillota</taxon>
        <taxon>Bacilli</taxon>
        <taxon>Bacillales</taxon>
        <taxon>Staphylococcaceae</taxon>
        <taxon>Staphylococcus</taxon>
    </lineage>
</organism>
<feature type="binding site" evidence="14">
    <location>
        <position position="318"/>
    </location>
    <ligand>
        <name>L-glutamate</name>
        <dbReference type="ChEBI" id="CHEBI:29985"/>
    </ligand>
</feature>
<evidence type="ECO:0000256" key="15">
    <source>
        <dbReference type="PIRSR" id="PIRSR604809-2"/>
    </source>
</evidence>
<evidence type="ECO:0000256" key="1">
    <source>
        <dbReference type="ARBA" id="ARBA00002161"/>
    </source>
</evidence>
<dbReference type="InterPro" id="IPR014746">
    <property type="entry name" value="Gln_synth/guanido_kin_cat_dom"/>
</dbReference>
<dbReference type="Gene3D" id="3.10.20.70">
    <property type="entry name" value="Glutamine synthetase, N-terminal domain"/>
    <property type="match status" value="1"/>
</dbReference>
<comment type="cofactor">
    <cofactor evidence="16">
        <name>Mg(2+)</name>
        <dbReference type="ChEBI" id="CHEBI:18420"/>
    </cofactor>
    <text evidence="16">Binds 2 Mg(2+) ions per subunit.</text>
</comment>